<keyword evidence="3" id="KW-1185">Reference proteome</keyword>
<comment type="caution">
    <text evidence="2">The sequence shown here is derived from an EMBL/GenBank/DDBJ whole genome shotgun (WGS) entry which is preliminary data.</text>
</comment>
<evidence type="ECO:0000313" key="3">
    <source>
        <dbReference type="Proteomes" id="UP000183567"/>
    </source>
</evidence>
<organism evidence="2 3">
    <name type="scientific">Rhizopogon vesiculosus</name>
    <dbReference type="NCBI Taxonomy" id="180088"/>
    <lineage>
        <taxon>Eukaryota</taxon>
        <taxon>Fungi</taxon>
        <taxon>Dikarya</taxon>
        <taxon>Basidiomycota</taxon>
        <taxon>Agaricomycotina</taxon>
        <taxon>Agaricomycetes</taxon>
        <taxon>Agaricomycetidae</taxon>
        <taxon>Boletales</taxon>
        <taxon>Suillineae</taxon>
        <taxon>Rhizopogonaceae</taxon>
        <taxon>Rhizopogon</taxon>
    </lineage>
</organism>
<dbReference type="Proteomes" id="UP000183567">
    <property type="component" value="Unassembled WGS sequence"/>
</dbReference>
<dbReference type="STRING" id="180088.A0A1J8PYI5"/>
<name>A0A1J8PYI5_9AGAM</name>
<dbReference type="OrthoDB" id="2691415at2759"/>
<evidence type="ECO:0000313" key="2">
    <source>
        <dbReference type="EMBL" id="OJA12819.1"/>
    </source>
</evidence>
<accession>A0A1J8PYI5</accession>
<evidence type="ECO:0000259" key="1">
    <source>
        <dbReference type="Pfam" id="PF03732"/>
    </source>
</evidence>
<gene>
    <name evidence="2" type="ORF">AZE42_13686</name>
</gene>
<dbReference type="InterPro" id="IPR005162">
    <property type="entry name" value="Retrotrans_gag_dom"/>
</dbReference>
<dbReference type="Pfam" id="PF03732">
    <property type="entry name" value="Retrotrans_gag"/>
    <property type="match status" value="1"/>
</dbReference>
<feature type="domain" description="Retrotransposon gag" evidence="1">
    <location>
        <begin position="2"/>
        <end position="91"/>
    </location>
</feature>
<protein>
    <recommendedName>
        <fullName evidence="1">Retrotransposon gag domain-containing protein</fullName>
    </recommendedName>
</protein>
<sequence length="111" mass="12930">MALEWFKPDLLSSGTPDDHPLWMDNYTEFMTELQQNFGPHDPQGDAEAQLEELQMQDGHCINKYVVEFQHLTSQVWGYSDGALRCQFYSGLPSWVKDKISHVHQEKVFELL</sequence>
<dbReference type="EMBL" id="LVVM01004475">
    <property type="protein sequence ID" value="OJA12819.1"/>
    <property type="molecule type" value="Genomic_DNA"/>
</dbReference>
<dbReference type="AlphaFoldDB" id="A0A1J8PYI5"/>
<proteinExistence type="predicted"/>
<reference evidence="2 3" key="1">
    <citation type="submission" date="2016-03" db="EMBL/GenBank/DDBJ databases">
        <title>Comparative genomics of the ectomycorrhizal sister species Rhizopogon vinicolor and Rhizopogon vesiculosus (Basidiomycota: Boletales) reveals a divergence of the mating type B locus.</title>
        <authorList>
            <person name="Mujic A.B."/>
            <person name="Kuo A."/>
            <person name="Tritt A."/>
            <person name="Lipzen A."/>
            <person name="Chen C."/>
            <person name="Johnson J."/>
            <person name="Sharma A."/>
            <person name="Barry K."/>
            <person name="Grigoriev I.V."/>
            <person name="Spatafora J.W."/>
        </authorList>
    </citation>
    <scope>NUCLEOTIDE SEQUENCE [LARGE SCALE GENOMIC DNA]</scope>
    <source>
        <strain evidence="2 3">AM-OR11-056</strain>
    </source>
</reference>